<gene>
    <name evidence="2" type="ORF">AQ490_14290</name>
</gene>
<dbReference type="CDD" id="cd01745">
    <property type="entry name" value="GATase1_2"/>
    <property type="match status" value="1"/>
</dbReference>
<dbReference type="eggNOG" id="COG2071">
    <property type="taxonomic scope" value="Bacteria"/>
</dbReference>
<dbReference type="RefSeq" id="WP_018382271.1">
    <property type="nucleotide sequence ID" value="NZ_LLZU01000005.1"/>
</dbReference>
<dbReference type="GO" id="GO:0005829">
    <property type="term" value="C:cytosol"/>
    <property type="evidence" value="ECO:0007669"/>
    <property type="project" value="TreeGrafter"/>
</dbReference>
<protein>
    <submittedName>
        <fullName evidence="2">Glutamine amidotransferase</fullName>
    </submittedName>
</protein>
<dbReference type="SUPFAM" id="SSF52317">
    <property type="entry name" value="Class I glutamine amidotransferase-like"/>
    <property type="match status" value="1"/>
</dbReference>
<keyword evidence="2" id="KW-0315">Glutamine amidotransferase</keyword>
<dbReference type="GO" id="GO:0006598">
    <property type="term" value="P:polyamine catabolic process"/>
    <property type="evidence" value="ECO:0007669"/>
    <property type="project" value="TreeGrafter"/>
</dbReference>
<evidence type="ECO:0000256" key="1">
    <source>
        <dbReference type="SAM" id="MobiDB-lite"/>
    </source>
</evidence>
<dbReference type="GO" id="GO:0016740">
    <property type="term" value="F:transferase activity"/>
    <property type="evidence" value="ECO:0007669"/>
    <property type="project" value="UniProtKB-KW"/>
</dbReference>
<dbReference type="InterPro" id="IPR029062">
    <property type="entry name" value="Class_I_gatase-like"/>
</dbReference>
<feature type="region of interest" description="Disordered" evidence="1">
    <location>
        <begin position="234"/>
        <end position="257"/>
    </location>
</feature>
<dbReference type="Gene3D" id="3.40.50.880">
    <property type="match status" value="1"/>
</dbReference>
<name>A0A0T6LW97_WENVI</name>
<comment type="caution">
    <text evidence="2">The sequence shown here is derived from an EMBL/GenBank/DDBJ whole genome shotgun (WGS) entry which is preliminary data.</text>
</comment>
<dbReference type="AlphaFoldDB" id="A0A0T6LW97"/>
<dbReference type="Pfam" id="PF07722">
    <property type="entry name" value="Peptidase_C26"/>
    <property type="match status" value="1"/>
</dbReference>
<keyword evidence="3" id="KW-1185">Reference proteome</keyword>
<dbReference type="EMBL" id="LLZU01000005">
    <property type="protein sequence ID" value="KRV50280.1"/>
    <property type="molecule type" value="Genomic_DNA"/>
</dbReference>
<dbReference type="Proteomes" id="UP000050867">
    <property type="component" value="Unassembled WGS sequence"/>
</dbReference>
<evidence type="ECO:0000313" key="2">
    <source>
        <dbReference type="EMBL" id="KRV50280.1"/>
    </source>
</evidence>
<dbReference type="OrthoDB" id="9813383at2"/>
<organism evidence="2 3">
    <name type="scientific">Wenjunlia vitaminophila</name>
    <name type="common">Streptomyces vitaminophilus</name>
    <dbReference type="NCBI Taxonomy" id="76728"/>
    <lineage>
        <taxon>Bacteria</taxon>
        <taxon>Bacillati</taxon>
        <taxon>Actinomycetota</taxon>
        <taxon>Actinomycetes</taxon>
        <taxon>Kitasatosporales</taxon>
        <taxon>Streptomycetaceae</taxon>
        <taxon>Wenjunlia</taxon>
    </lineage>
</organism>
<dbReference type="InterPro" id="IPR011697">
    <property type="entry name" value="Peptidase_C26"/>
</dbReference>
<evidence type="ECO:0000313" key="3">
    <source>
        <dbReference type="Proteomes" id="UP000050867"/>
    </source>
</evidence>
<dbReference type="PROSITE" id="PS51273">
    <property type="entry name" value="GATASE_TYPE_1"/>
    <property type="match status" value="1"/>
</dbReference>
<dbReference type="GO" id="GO:0033969">
    <property type="term" value="F:gamma-glutamyl-gamma-aminobutyrate hydrolase activity"/>
    <property type="evidence" value="ECO:0007669"/>
    <property type="project" value="TreeGrafter"/>
</dbReference>
<accession>A0A0T6LW97</accession>
<dbReference type="STRING" id="76728.AQ490_14290"/>
<keyword evidence="2" id="KW-0808">Transferase</keyword>
<dbReference type="InterPro" id="IPR044668">
    <property type="entry name" value="PuuD-like"/>
</dbReference>
<sequence length="257" mass="26865">MTRPLIGLTSYWEEHTRWRGWTLPTALLPAGYAEHTQRAGGVAALLPPDDPARAGETVRRLDGLVVCGGPDVAPDRYGAASTPTSGPLAPRRDAWELALIDAALDLDLPLLGVCRGMQVLNVALGGTLFQHLPDVVGNEDHGGVPGAFGSHPVDVLPGTRLDRLMPGRSAVPTHHHQAVDRVGEGLTVCARAADGTVEAVELDGARFTLGVQWHPEMGDDPRLFSALVGVAGGTAQPPRAAASTPGASTSDGPYQVR</sequence>
<feature type="compositionally biased region" description="Polar residues" evidence="1">
    <location>
        <begin position="245"/>
        <end position="257"/>
    </location>
</feature>
<dbReference type="PANTHER" id="PTHR43235:SF1">
    <property type="entry name" value="GLUTAMINE AMIDOTRANSFERASE PB2B2.05-RELATED"/>
    <property type="match status" value="1"/>
</dbReference>
<dbReference type="PANTHER" id="PTHR43235">
    <property type="entry name" value="GLUTAMINE AMIDOTRANSFERASE PB2B2.05-RELATED"/>
    <property type="match status" value="1"/>
</dbReference>
<proteinExistence type="predicted"/>
<reference evidence="2 3" key="1">
    <citation type="submission" date="2015-10" db="EMBL/GenBank/DDBJ databases">
        <title>Draft genome sequence of pyrrolomycin-producing Streptomyces vitaminophilus.</title>
        <authorList>
            <person name="Graham D.E."/>
            <person name="Mahan K.M."/>
            <person name="Klingeman D.M."/>
            <person name="Hettich R.L."/>
            <person name="Parry R.J."/>
        </authorList>
    </citation>
    <scope>NUCLEOTIDE SEQUENCE [LARGE SCALE GENOMIC DNA]</scope>
    <source>
        <strain evidence="2 3">ATCC 31673</strain>
    </source>
</reference>